<dbReference type="AlphaFoldDB" id="A0A1Z5J612"/>
<gene>
    <name evidence="2" type="ORF">FisN_6Lh187</name>
</gene>
<evidence type="ECO:0000313" key="3">
    <source>
        <dbReference type="Proteomes" id="UP000198406"/>
    </source>
</evidence>
<dbReference type="SUPFAM" id="SSF81606">
    <property type="entry name" value="PP2C-like"/>
    <property type="match status" value="1"/>
</dbReference>
<dbReference type="InParanoid" id="A0A1Z5J612"/>
<dbReference type="InterPro" id="IPR036457">
    <property type="entry name" value="PPM-type-like_dom_sf"/>
</dbReference>
<dbReference type="EMBL" id="BDSP01000007">
    <property type="protein sequence ID" value="GAX09437.1"/>
    <property type="molecule type" value="Genomic_DNA"/>
</dbReference>
<organism evidence="2 3">
    <name type="scientific">Fistulifera solaris</name>
    <name type="common">Oleaginous diatom</name>
    <dbReference type="NCBI Taxonomy" id="1519565"/>
    <lineage>
        <taxon>Eukaryota</taxon>
        <taxon>Sar</taxon>
        <taxon>Stramenopiles</taxon>
        <taxon>Ochrophyta</taxon>
        <taxon>Bacillariophyta</taxon>
        <taxon>Bacillariophyceae</taxon>
        <taxon>Bacillariophycidae</taxon>
        <taxon>Naviculales</taxon>
        <taxon>Naviculaceae</taxon>
        <taxon>Fistulifera</taxon>
    </lineage>
</organism>
<dbReference type="InterPro" id="IPR001932">
    <property type="entry name" value="PPM-type_phosphatase-like_dom"/>
</dbReference>
<dbReference type="Gene3D" id="3.60.40.10">
    <property type="entry name" value="PPM-type phosphatase domain"/>
    <property type="match status" value="1"/>
</dbReference>
<dbReference type="Pfam" id="PF00481">
    <property type="entry name" value="PP2C"/>
    <property type="match status" value="1"/>
</dbReference>
<dbReference type="SMART" id="SM00332">
    <property type="entry name" value="PP2Cc"/>
    <property type="match status" value="1"/>
</dbReference>
<dbReference type="InterPro" id="IPR015655">
    <property type="entry name" value="PP2C"/>
</dbReference>
<sequence>MFAGKWFERGLGQFVAPDKNYKPKPEELEQTIFSVVAPNTKTTKVPPASAFPSSIVCENCQKATQTPRTKHPTVHDDQLRHIEQLVLECAKTTASKLGEASDGTKNAKKVLEFCTNNTEAKTEKAKDKREKSKIRITSLLENNPDLFTETRAYNMNYPPDGFTPLMAAALSDNLLAAQLLLELGPVELQLQQRDFLGRTALHICAEKGSAGVLELLRPLYPTPPLDLNLRTAYGSALLSPEPSARKLARSLYKPNDLSILGSPQPQRLRVTVATPLMAAWADMPGHRITMEDAIVTKAYGDGVLLAAVCDGHGDGGKVSKFVAEQLQKRVTMDAITEDWWKNTCLEIDADLKKTSRLGGSTASIAFLTPDHIVVANVGDSRCILIQKGVPEEESSDKPIPEMAALALHERMRVISLTQDHKPNLPSEQARIEAAGLSVVEEKYEEDGTVHTLYKVALSKENLLATSRAFGDFEYKTNKDLPADQQAVVAVPDVVIRQRSKHDLFMVVACDGIWDVMSPQQVGDFVLQTMTTEAKQSKVALVDAADKLLQECLSLGSRDNMSVVVVALGDASESPPRKVLDFE</sequence>
<dbReference type="SMART" id="SM00248">
    <property type="entry name" value="ANK"/>
    <property type="match status" value="2"/>
</dbReference>
<dbReference type="Proteomes" id="UP000198406">
    <property type="component" value="Unassembled WGS sequence"/>
</dbReference>
<dbReference type="SUPFAM" id="SSF48403">
    <property type="entry name" value="Ankyrin repeat"/>
    <property type="match status" value="1"/>
</dbReference>
<dbReference type="GO" id="GO:0004722">
    <property type="term" value="F:protein serine/threonine phosphatase activity"/>
    <property type="evidence" value="ECO:0007669"/>
    <property type="project" value="InterPro"/>
</dbReference>
<dbReference type="InterPro" id="IPR002110">
    <property type="entry name" value="Ankyrin_rpt"/>
</dbReference>
<protein>
    <recommendedName>
        <fullName evidence="1">PPM-type phosphatase domain-containing protein</fullName>
    </recommendedName>
</protein>
<keyword evidence="3" id="KW-1185">Reference proteome</keyword>
<name>A0A1Z5J612_FISSO</name>
<dbReference type="PROSITE" id="PS51746">
    <property type="entry name" value="PPM_2"/>
    <property type="match status" value="1"/>
</dbReference>
<proteinExistence type="predicted"/>
<dbReference type="Gene3D" id="1.25.40.20">
    <property type="entry name" value="Ankyrin repeat-containing domain"/>
    <property type="match status" value="1"/>
</dbReference>
<comment type="caution">
    <text evidence="2">The sequence shown here is derived from an EMBL/GenBank/DDBJ whole genome shotgun (WGS) entry which is preliminary data.</text>
</comment>
<evidence type="ECO:0000313" key="2">
    <source>
        <dbReference type="EMBL" id="GAX09437.1"/>
    </source>
</evidence>
<dbReference type="CDD" id="cd00143">
    <property type="entry name" value="PP2Cc"/>
    <property type="match status" value="1"/>
</dbReference>
<reference evidence="2 3" key="1">
    <citation type="journal article" date="2015" name="Plant Cell">
        <title>Oil accumulation by the oleaginous diatom Fistulifera solaris as revealed by the genome and transcriptome.</title>
        <authorList>
            <person name="Tanaka T."/>
            <person name="Maeda Y."/>
            <person name="Veluchamy A."/>
            <person name="Tanaka M."/>
            <person name="Abida H."/>
            <person name="Marechal E."/>
            <person name="Bowler C."/>
            <person name="Muto M."/>
            <person name="Sunaga Y."/>
            <person name="Tanaka M."/>
            <person name="Yoshino T."/>
            <person name="Taniguchi T."/>
            <person name="Fukuda Y."/>
            <person name="Nemoto M."/>
            <person name="Matsumoto M."/>
            <person name="Wong P.S."/>
            <person name="Aburatani S."/>
            <person name="Fujibuchi W."/>
        </authorList>
    </citation>
    <scope>NUCLEOTIDE SEQUENCE [LARGE SCALE GENOMIC DNA]</scope>
    <source>
        <strain evidence="2 3">JPCC DA0580</strain>
    </source>
</reference>
<evidence type="ECO:0000259" key="1">
    <source>
        <dbReference type="PROSITE" id="PS51746"/>
    </source>
</evidence>
<accession>A0A1Z5J612</accession>
<dbReference type="InterPro" id="IPR036770">
    <property type="entry name" value="Ankyrin_rpt-contain_sf"/>
</dbReference>
<feature type="domain" description="PPM-type phosphatase" evidence="1">
    <location>
        <begin position="276"/>
        <end position="567"/>
    </location>
</feature>
<dbReference type="PANTHER" id="PTHR47992">
    <property type="entry name" value="PROTEIN PHOSPHATASE"/>
    <property type="match status" value="1"/>
</dbReference>
<dbReference type="OrthoDB" id="48574at2759"/>
<dbReference type="Pfam" id="PF12796">
    <property type="entry name" value="Ank_2"/>
    <property type="match status" value="1"/>
</dbReference>